<gene>
    <name evidence="2" type="ORF">EVAR_10072_1</name>
</gene>
<accession>A0A4C1TR83</accession>
<reference evidence="2 3" key="1">
    <citation type="journal article" date="2019" name="Commun. Biol.">
        <title>The bagworm genome reveals a unique fibroin gene that provides high tensile strength.</title>
        <authorList>
            <person name="Kono N."/>
            <person name="Nakamura H."/>
            <person name="Ohtoshi R."/>
            <person name="Tomita M."/>
            <person name="Numata K."/>
            <person name="Arakawa K."/>
        </authorList>
    </citation>
    <scope>NUCLEOTIDE SEQUENCE [LARGE SCALE GENOMIC DNA]</scope>
</reference>
<dbReference type="AlphaFoldDB" id="A0A4C1TR83"/>
<dbReference type="EMBL" id="BGZK01000079">
    <property type="protein sequence ID" value="GBP16502.1"/>
    <property type="molecule type" value="Genomic_DNA"/>
</dbReference>
<name>A0A4C1TR83_EUMVA</name>
<comment type="caution">
    <text evidence="2">The sequence shown here is derived from an EMBL/GenBank/DDBJ whole genome shotgun (WGS) entry which is preliminary data.</text>
</comment>
<protein>
    <submittedName>
        <fullName evidence="2">Uncharacterized protein</fullName>
    </submittedName>
</protein>
<evidence type="ECO:0000313" key="3">
    <source>
        <dbReference type="Proteomes" id="UP000299102"/>
    </source>
</evidence>
<organism evidence="2 3">
    <name type="scientific">Eumeta variegata</name>
    <name type="common">Bagworm moth</name>
    <name type="synonym">Eumeta japonica</name>
    <dbReference type="NCBI Taxonomy" id="151549"/>
    <lineage>
        <taxon>Eukaryota</taxon>
        <taxon>Metazoa</taxon>
        <taxon>Ecdysozoa</taxon>
        <taxon>Arthropoda</taxon>
        <taxon>Hexapoda</taxon>
        <taxon>Insecta</taxon>
        <taxon>Pterygota</taxon>
        <taxon>Neoptera</taxon>
        <taxon>Endopterygota</taxon>
        <taxon>Lepidoptera</taxon>
        <taxon>Glossata</taxon>
        <taxon>Ditrysia</taxon>
        <taxon>Tineoidea</taxon>
        <taxon>Psychidae</taxon>
        <taxon>Oiketicinae</taxon>
        <taxon>Eumeta</taxon>
    </lineage>
</organism>
<feature type="region of interest" description="Disordered" evidence="1">
    <location>
        <begin position="47"/>
        <end position="75"/>
    </location>
</feature>
<dbReference type="Proteomes" id="UP000299102">
    <property type="component" value="Unassembled WGS sequence"/>
</dbReference>
<evidence type="ECO:0000256" key="1">
    <source>
        <dbReference type="SAM" id="MobiDB-lite"/>
    </source>
</evidence>
<keyword evidence="3" id="KW-1185">Reference proteome</keyword>
<evidence type="ECO:0000313" key="2">
    <source>
        <dbReference type="EMBL" id="GBP16502.1"/>
    </source>
</evidence>
<proteinExistence type="predicted"/>
<sequence>MYCKEKRKEAHHPSLIFILAETVPYTKIPGGMAYAWKPLEGEFNLAKRRVRPPGRVNGDSAPDIKNSKTKAATHD</sequence>